<evidence type="ECO:0000313" key="1">
    <source>
        <dbReference type="EMBL" id="KZV90647.1"/>
    </source>
</evidence>
<proteinExistence type="predicted"/>
<organism evidence="1 2">
    <name type="scientific">Exidia glandulosa HHB12029</name>
    <dbReference type="NCBI Taxonomy" id="1314781"/>
    <lineage>
        <taxon>Eukaryota</taxon>
        <taxon>Fungi</taxon>
        <taxon>Dikarya</taxon>
        <taxon>Basidiomycota</taxon>
        <taxon>Agaricomycotina</taxon>
        <taxon>Agaricomycetes</taxon>
        <taxon>Auriculariales</taxon>
        <taxon>Exidiaceae</taxon>
        <taxon>Exidia</taxon>
    </lineage>
</organism>
<dbReference type="EMBL" id="KV426044">
    <property type="protein sequence ID" value="KZV90647.1"/>
    <property type="molecule type" value="Genomic_DNA"/>
</dbReference>
<sequence>MSASLSPGTAAVGYRIFDWDYLVVIPPSPSLLSILSHPLWACNRRGTNSSFPTLAQDSTRSALINDLSLLQAEHLHIVQVANINSLFIPRACHTPALRGYVGDRSFSMLIIVFQPSVHLVPRYAARVIPQCFCESHTTCFDAMPRRDYLLCHARAAFEVAAASPRYGTCG</sequence>
<protein>
    <submittedName>
        <fullName evidence="1">Uncharacterized protein</fullName>
    </submittedName>
</protein>
<accession>A0A165GKC9</accession>
<gene>
    <name evidence="1" type="ORF">EXIGLDRAFT_694490</name>
</gene>
<dbReference type="InParanoid" id="A0A165GKC9"/>
<name>A0A165GKC9_EXIGL</name>
<dbReference type="Proteomes" id="UP000077266">
    <property type="component" value="Unassembled WGS sequence"/>
</dbReference>
<dbReference type="AlphaFoldDB" id="A0A165GKC9"/>
<evidence type="ECO:0000313" key="2">
    <source>
        <dbReference type="Proteomes" id="UP000077266"/>
    </source>
</evidence>
<keyword evidence="2" id="KW-1185">Reference proteome</keyword>
<reference evidence="1 2" key="1">
    <citation type="journal article" date="2016" name="Mol. Biol. Evol.">
        <title>Comparative Genomics of Early-Diverging Mushroom-Forming Fungi Provides Insights into the Origins of Lignocellulose Decay Capabilities.</title>
        <authorList>
            <person name="Nagy L.G."/>
            <person name="Riley R."/>
            <person name="Tritt A."/>
            <person name="Adam C."/>
            <person name="Daum C."/>
            <person name="Floudas D."/>
            <person name="Sun H."/>
            <person name="Yadav J.S."/>
            <person name="Pangilinan J."/>
            <person name="Larsson K.H."/>
            <person name="Matsuura K."/>
            <person name="Barry K."/>
            <person name="Labutti K."/>
            <person name="Kuo R."/>
            <person name="Ohm R.A."/>
            <person name="Bhattacharya S.S."/>
            <person name="Shirouzu T."/>
            <person name="Yoshinaga Y."/>
            <person name="Martin F.M."/>
            <person name="Grigoriev I.V."/>
            <person name="Hibbett D.S."/>
        </authorList>
    </citation>
    <scope>NUCLEOTIDE SEQUENCE [LARGE SCALE GENOMIC DNA]</scope>
    <source>
        <strain evidence="1 2">HHB12029</strain>
    </source>
</reference>